<reference evidence="5" key="1">
    <citation type="journal article" date="2017" name="Nat. Commun.">
        <title>The North American bullfrog draft genome provides insight into hormonal regulation of long noncoding RNA.</title>
        <authorList>
            <person name="Hammond S.A."/>
            <person name="Warren R.L."/>
            <person name="Vandervalk B.P."/>
            <person name="Kucuk E."/>
            <person name="Khan H."/>
            <person name="Gibb E.A."/>
            <person name="Pandoh P."/>
            <person name="Kirk H."/>
            <person name="Zhao Y."/>
            <person name="Jones M."/>
            <person name="Mungall A.J."/>
            <person name="Coope R."/>
            <person name="Pleasance S."/>
            <person name="Moore R.A."/>
            <person name="Holt R.A."/>
            <person name="Round J.M."/>
            <person name="Ohora S."/>
            <person name="Walle B.V."/>
            <person name="Veldhoen N."/>
            <person name="Helbing C.C."/>
            <person name="Birol I."/>
        </authorList>
    </citation>
    <scope>NUCLEOTIDE SEQUENCE [LARGE SCALE GENOMIC DNA]</scope>
</reference>
<feature type="domain" description="DDE Tnp4" evidence="3">
    <location>
        <begin position="4"/>
        <end position="138"/>
    </location>
</feature>
<dbReference type="OrthoDB" id="9894808at2759"/>
<dbReference type="EMBL" id="KV925983">
    <property type="protein sequence ID" value="PIO35804.1"/>
    <property type="molecule type" value="Genomic_DNA"/>
</dbReference>
<evidence type="ECO:0000313" key="4">
    <source>
        <dbReference type="EMBL" id="PIO35804.1"/>
    </source>
</evidence>
<sequence>MGTRSQYFNYKKYFSFVLMTVADANYCFRYIDIGSYGSSDDSTIFENSSFGHMLRTNSLDLPENNPLPGTNGPPLPSVFVGDEAFALSEYLLFRAQSNEHVELSNVHLANKWRVLHTPIVLNMQNAICAVKAACALHNFVRQRDGFEFEDPLHQNMERAHWTGVRGSRQGTHVRDQFASYFVSSRTGPMAA</sequence>
<comment type="cofactor">
    <cofactor evidence="1">
        <name>a divalent metal cation</name>
        <dbReference type="ChEBI" id="CHEBI:60240"/>
    </cofactor>
</comment>
<dbReference type="AlphaFoldDB" id="A0A2G9S6T4"/>
<name>A0A2G9S6T4_AQUCT</name>
<dbReference type="GO" id="GO:0046872">
    <property type="term" value="F:metal ion binding"/>
    <property type="evidence" value="ECO:0007669"/>
    <property type="project" value="UniProtKB-KW"/>
</dbReference>
<dbReference type="Pfam" id="PF13359">
    <property type="entry name" value="DDE_Tnp_4"/>
    <property type="match status" value="1"/>
</dbReference>
<evidence type="ECO:0000256" key="2">
    <source>
        <dbReference type="ARBA" id="ARBA00022723"/>
    </source>
</evidence>
<organism evidence="4 5">
    <name type="scientific">Aquarana catesbeiana</name>
    <name type="common">American bullfrog</name>
    <name type="synonym">Rana catesbeiana</name>
    <dbReference type="NCBI Taxonomy" id="8400"/>
    <lineage>
        <taxon>Eukaryota</taxon>
        <taxon>Metazoa</taxon>
        <taxon>Chordata</taxon>
        <taxon>Craniata</taxon>
        <taxon>Vertebrata</taxon>
        <taxon>Euteleostomi</taxon>
        <taxon>Amphibia</taxon>
        <taxon>Batrachia</taxon>
        <taxon>Anura</taxon>
        <taxon>Neobatrachia</taxon>
        <taxon>Ranoidea</taxon>
        <taxon>Ranidae</taxon>
        <taxon>Aquarana</taxon>
    </lineage>
</organism>
<accession>A0A2G9S6T4</accession>
<evidence type="ECO:0000256" key="1">
    <source>
        <dbReference type="ARBA" id="ARBA00001968"/>
    </source>
</evidence>
<keyword evidence="2" id="KW-0479">Metal-binding</keyword>
<evidence type="ECO:0000313" key="5">
    <source>
        <dbReference type="Proteomes" id="UP000228934"/>
    </source>
</evidence>
<dbReference type="Proteomes" id="UP000228934">
    <property type="component" value="Unassembled WGS sequence"/>
</dbReference>
<protein>
    <recommendedName>
        <fullName evidence="3">DDE Tnp4 domain-containing protein</fullName>
    </recommendedName>
</protein>
<keyword evidence="5" id="KW-1185">Reference proteome</keyword>
<evidence type="ECO:0000259" key="3">
    <source>
        <dbReference type="Pfam" id="PF13359"/>
    </source>
</evidence>
<proteinExistence type="predicted"/>
<gene>
    <name evidence="4" type="ORF">AB205_0091350</name>
</gene>
<dbReference type="InterPro" id="IPR027806">
    <property type="entry name" value="HARBI1_dom"/>
</dbReference>